<keyword evidence="3" id="KW-0677">Repeat</keyword>
<evidence type="ECO:0000256" key="2">
    <source>
        <dbReference type="ARBA" id="ARBA00022692"/>
    </source>
</evidence>
<evidence type="ECO:0000256" key="7">
    <source>
        <dbReference type="PROSITE-ProRule" id="PRU00124"/>
    </source>
</evidence>
<keyword evidence="4" id="KW-1133">Transmembrane helix</keyword>
<comment type="caution">
    <text evidence="8">The sequence shown here is derived from an EMBL/GenBank/DDBJ whole genome shotgun (WGS) entry which is preliminary data.</text>
</comment>
<evidence type="ECO:0000313" key="9">
    <source>
        <dbReference type="Proteomes" id="UP000663882"/>
    </source>
</evidence>
<dbReference type="SMART" id="SM00192">
    <property type="entry name" value="LDLa"/>
    <property type="match status" value="3"/>
</dbReference>
<dbReference type="Pfam" id="PF00057">
    <property type="entry name" value="Ldl_recept_a"/>
    <property type="match status" value="1"/>
</dbReference>
<comment type="subcellular location">
    <subcellularLocation>
        <location evidence="1">Membrane</location>
        <topology evidence="1">Single-pass membrane protein</topology>
    </subcellularLocation>
</comment>
<dbReference type="AlphaFoldDB" id="A0A814KRB2"/>
<sequence>MYSCSDGECINWHTRLAFQRHGPAEDDCFTKRNLNYMCEAGPHRSTWTMDNGLCWPDPNYDDYRYPSGNMTDEEICQYLFRCFLSNGFEYDCPCNRLNCTSMLIDVCPTDARLILYPPEGLINSNVLFFYNLSESMDNYNFQIVALHRNQRCRGFVFEAHEPYFIPFEHGILTTARSNHVLCKLNNSNIGFRNPNSSFRHDPFCWNDSLTFNGRPYAVQLDMCDEAGECISQYRIRDQSYDCLAGEDELKIVKKNFCTGNVGRQRFQCYNDENRCLPLNYLGSATTECSNSYDEMWYGTDAPLQIQLPCTKYDKESCSDAKEYIRQSSIRNWTLNSTIMDEALHRKWMIFRWYCDSWWNLANHTDEIHSSCQYWVCQNHRDQYQCRSGQCIDLEWVCDGEWDCADASDEEGILLIDKWSPHNARLPDINHRRQQCREYYLRAPFSTICNISFEFGCYRANVTDPLNIEINRPCINLTQIGDNKEDCYNAYDEKNTFSANARSVNFGHDQSTDTVEKRYTSTFSIILNKNSTSSSTKTKNLSTDEVKSIDLNQDCFSSGSDNNNICSSSISIIPNQNSTSSLTRSDDLSTGTKMYKANLAPKPYASPAQCGIDQPDTLENTAKKEKKNFKKLSKRQKQIEKICEILNLSETELLNCKHSTHITRTCRAVTKRLYPDIDTQVKKCLKSLPPEQIRAIIEYAKLVHPCQRQTSITKLKNTIGNVFCAARSNTKI</sequence>
<comment type="caution">
    <text evidence="7">Lacks conserved residue(s) required for the propagation of feature annotation.</text>
</comment>
<evidence type="ECO:0000256" key="5">
    <source>
        <dbReference type="ARBA" id="ARBA00023136"/>
    </source>
</evidence>
<dbReference type="Gene3D" id="4.10.400.10">
    <property type="entry name" value="Low-density Lipoprotein Receptor"/>
    <property type="match status" value="1"/>
</dbReference>
<dbReference type="CDD" id="cd00112">
    <property type="entry name" value="LDLa"/>
    <property type="match status" value="1"/>
</dbReference>
<protein>
    <submittedName>
        <fullName evidence="8">Uncharacterized protein</fullName>
    </submittedName>
</protein>
<dbReference type="EMBL" id="CAJNOO010000882">
    <property type="protein sequence ID" value="CAF1054301.1"/>
    <property type="molecule type" value="Genomic_DNA"/>
</dbReference>
<feature type="disulfide bond" evidence="7">
    <location>
        <begin position="385"/>
        <end position="403"/>
    </location>
</feature>
<dbReference type="SUPFAM" id="SSF57424">
    <property type="entry name" value="LDL receptor-like module"/>
    <property type="match status" value="1"/>
</dbReference>
<evidence type="ECO:0000256" key="1">
    <source>
        <dbReference type="ARBA" id="ARBA00004167"/>
    </source>
</evidence>
<name>A0A814KRB2_9BILA</name>
<accession>A0A814KRB2</accession>
<dbReference type="OrthoDB" id="9990982at2759"/>
<dbReference type="InterPro" id="IPR050685">
    <property type="entry name" value="LDLR"/>
</dbReference>
<reference evidence="8" key="1">
    <citation type="submission" date="2021-02" db="EMBL/GenBank/DDBJ databases">
        <authorList>
            <person name="Nowell W R."/>
        </authorList>
    </citation>
    <scope>NUCLEOTIDE SEQUENCE</scope>
</reference>
<keyword evidence="2" id="KW-0812">Transmembrane</keyword>
<organism evidence="8 9">
    <name type="scientific">Rotaria sordida</name>
    <dbReference type="NCBI Taxonomy" id="392033"/>
    <lineage>
        <taxon>Eukaryota</taxon>
        <taxon>Metazoa</taxon>
        <taxon>Spiralia</taxon>
        <taxon>Gnathifera</taxon>
        <taxon>Rotifera</taxon>
        <taxon>Eurotatoria</taxon>
        <taxon>Bdelloidea</taxon>
        <taxon>Philodinida</taxon>
        <taxon>Philodinidae</taxon>
        <taxon>Rotaria</taxon>
    </lineage>
</organism>
<dbReference type="InterPro" id="IPR036055">
    <property type="entry name" value="LDL_receptor-like_sf"/>
</dbReference>
<evidence type="ECO:0000313" key="8">
    <source>
        <dbReference type="EMBL" id="CAF1054301.1"/>
    </source>
</evidence>
<evidence type="ECO:0000256" key="6">
    <source>
        <dbReference type="ARBA" id="ARBA00023157"/>
    </source>
</evidence>
<keyword evidence="5" id="KW-0472">Membrane</keyword>
<dbReference type="InterPro" id="IPR002172">
    <property type="entry name" value="LDrepeatLR_classA_rpt"/>
</dbReference>
<dbReference type="PANTHER" id="PTHR24270">
    <property type="entry name" value="LOW-DENSITY LIPOPROTEIN RECEPTOR-RELATED"/>
    <property type="match status" value="1"/>
</dbReference>
<dbReference type="PROSITE" id="PS50068">
    <property type="entry name" value="LDLRA_2"/>
    <property type="match status" value="1"/>
</dbReference>
<dbReference type="PRINTS" id="PR00261">
    <property type="entry name" value="LDLRECEPTOR"/>
</dbReference>
<proteinExistence type="predicted"/>
<keyword evidence="6 7" id="KW-1015">Disulfide bond</keyword>
<dbReference type="Proteomes" id="UP000663882">
    <property type="component" value="Unassembled WGS sequence"/>
</dbReference>
<gene>
    <name evidence="8" type="ORF">RFH988_LOCUS16902</name>
</gene>
<dbReference type="PANTHER" id="PTHR24270:SF61">
    <property type="entry name" value="EGF-LIKE DOMAIN-CONTAINING PROTEIN"/>
    <property type="match status" value="1"/>
</dbReference>
<evidence type="ECO:0000256" key="3">
    <source>
        <dbReference type="ARBA" id="ARBA00022737"/>
    </source>
</evidence>
<evidence type="ECO:0000256" key="4">
    <source>
        <dbReference type="ARBA" id="ARBA00022989"/>
    </source>
</evidence>
<dbReference type="GO" id="GO:0016192">
    <property type="term" value="P:vesicle-mediated transport"/>
    <property type="evidence" value="ECO:0007669"/>
    <property type="project" value="UniProtKB-ARBA"/>
</dbReference>
<dbReference type="GO" id="GO:0005886">
    <property type="term" value="C:plasma membrane"/>
    <property type="evidence" value="ECO:0007669"/>
    <property type="project" value="TreeGrafter"/>
</dbReference>